<dbReference type="GO" id="GO:0004197">
    <property type="term" value="F:cysteine-type endopeptidase activity"/>
    <property type="evidence" value="ECO:0007669"/>
    <property type="project" value="InterPro"/>
</dbReference>
<dbReference type="Gene3D" id="3.40.50.1460">
    <property type="match status" value="1"/>
</dbReference>
<feature type="domain" description="Novel STAND NTPase 1" evidence="2">
    <location>
        <begin position="256"/>
        <end position="656"/>
    </location>
</feature>
<dbReference type="Gene3D" id="2.160.20.80">
    <property type="entry name" value="E3 ubiquitin-protein ligase SopA"/>
    <property type="match status" value="1"/>
</dbReference>
<dbReference type="SUPFAM" id="SSF52129">
    <property type="entry name" value="Caspase-like"/>
    <property type="match status" value="1"/>
</dbReference>
<gene>
    <name evidence="3" type="ORF">A6769_30585</name>
</gene>
<dbReference type="InterPro" id="IPR029030">
    <property type="entry name" value="Caspase-like_dom_sf"/>
</dbReference>
<dbReference type="SUPFAM" id="SSF52540">
    <property type="entry name" value="P-loop containing nucleoside triphosphate hydrolases"/>
    <property type="match status" value="1"/>
</dbReference>
<evidence type="ECO:0000259" key="2">
    <source>
        <dbReference type="Pfam" id="PF20703"/>
    </source>
</evidence>
<proteinExistence type="predicted"/>
<reference evidence="4" key="1">
    <citation type="submission" date="2016-04" db="EMBL/GenBank/DDBJ databases">
        <authorList>
            <person name="Tabuchi Yagui T.R."/>
        </authorList>
    </citation>
    <scope>NUCLEOTIDE SEQUENCE [LARGE SCALE GENOMIC DNA]</scope>
</reference>
<evidence type="ECO:0000313" key="3">
    <source>
        <dbReference type="EMBL" id="RCJ31493.1"/>
    </source>
</evidence>
<dbReference type="InterPro" id="IPR001646">
    <property type="entry name" value="5peptide_repeat"/>
</dbReference>
<sequence>MSRDALVVGINTYDRLKCLNAPAADGEAIAQILQQYGEFRVTRLPAVKDKENQTIRIGKQTKVSLTQLERAIVQLFKPDGKPPDTALLYFSGHGLRKNVGIQEGFLATSEVNPDAGNWGLSLQWLRRLLQESEVRQQIVILDCCYSGEVLNFAEADPGDRGKGRDRCFIAASRDFEVAFEEINSQHSVLTAALLKGLEPKQDRWVSNYTLVDLLNQEHHPFPQRPIFANSGEAINLTRKWNSSPVNSTVQVSAICPYKGLSYFDCTEADANLFYGRTALTDELLEKVRSGNFLAVLGASGSGKSSVVRAGLLYQLKLGRRLSGSDTWQLKIFRPGINPLQNLALAFVESELSDIERASQLAKAEELIVKGAVGLGQLITAAQTQRFVLVVDQFEETFTQCQDITKRQQFFECVLGALQRDDNKLCLIITMRADFFGKCLEQEYGGLAKKIQDHLVTVTPMNREELETAIIKPAESMNLAVEPELVSQMIADVENSPGSLPLLQYTLTELWQQRTEERLTLTTYSKLGGVRGTLQTRATEVYESLSLEEQQATKRIFLELTQLGEGTEDTRRQVVQRDLVTSQHPEVVINRIIQRLADEKLVVTSTLSNQIAVVDVAHEALIRYWLLLRKWIEESRDILRQKRKIEAAAIEWRDRRRLKDYLLQGKRLREIEYFHKQQTENLRLSDLAIEFIQASVTQRRNNHVKSVCVFLIIPLGLSLGVIFEKPITIAILWQTVNTAKRDKFSQIIVVPALEKLVQACESLSYRDFSGLNLRFANLSNADLRLANLNKTNLSNVDLSDAILNGANLSNANLTNANLTNANFRSAKLNSVNLSNANLTNAILSNSRLPVAGGLYLPRYDTFQCVNTDAELNSVYLGNADLSNATLNGANLIDVNLSNVNLNNANLKDAKNLTPQQVKSARNWDKAKYDEDFRAKLGLPPEPPK</sequence>
<accession>A0A367R742</accession>
<evidence type="ECO:0000313" key="4">
    <source>
        <dbReference type="Proteomes" id="UP000252085"/>
    </source>
</evidence>
<name>A0A367R742_NOSPU</name>
<dbReference type="PANTHER" id="PTHR14136:SF17">
    <property type="entry name" value="BTB_POZ DOMAIN-CONTAINING PROTEIN KCTD9"/>
    <property type="match status" value="1"/>
</dbReference>
<feature type="domain" description="Peptidase C14 caspase" evidence="1">
    <location>
        <begin position="5"/>
        <end position="211"/>
    </location>
</feature>
<dbReference type="Proteomes" id="UP000252085">
    <property type="component" value="Unassembled WGS sequence"/>
</dbReference>
<protein>
    <recommendedName>
        <fullName evidence="5">Pentapeptide repeat-containing protein</fullName>
    </recommendedName>
</protein>
<evidence type="ECO:0000259" key="1">
    <source>
        <dbReference type="Pfam" id="PF00656"/>
    </source>
</evidence>
<dbReference type="EMBL" id="LXQE01000174">
    <property type="protein sequence ID" value="RCJ31493.1"/>
    <property type="molecule type" value="Genomic_DNA"/>
</dbReference>
<dbReference type="SUPFAM" id="SSF141571">
    <property type="entry name" value="Pentapeptide repeat-like"/>
    <property type="match status" value="1"/>
</dbReference>
<dbReference type="Pfam" id="PF00656">
    <property type="entry name" value="Peptidase_C14"/>
    <property type="match status" value="1"/>
</dbReference>
<organism evidence="3 4">
    <name type="scientific">Nostoc punctiforme NIES-2108</name>
    <dbReference type="NCBI Taxonomy" id="1356359"/>
    <lineage>
        <taxon>Bacteria</taxon>
        <taxon>Bacillati</taxon>
        <taxon>Cyanobacteriota</taxon>
        <taxon>Cyanophyceae</taxon>
        <taxon>Nostocales</taxon>
        <taxon>Nostocaceae</taxon>
        <taxon>Nostoc</taxon>
    </lineage>
</organism>
<dbReference type="Pfam" id="PF00805">
    <property type="entry name" value="Pentapeptide"/>
    <property type="match status" value="3"/>
</dbReference>
<dbReference type="PANTHER" id="PTHR14136">
    <property type="entry name" value="BTB_POZ DOMAIN-CONTAINING PROTEIN KCTD9"/>
    <property type="match status" value="1"/>
</dbReference>
<dbReference type="InterPro" id="IPR049052">
    <property type="entry name" value="nSTAND1"/>
</dbReference>
<dbReference type="InterPro" id="IPR027417">
    <property type="entry name" value="P-loop_NTPase"/>
</dbReference>
<evidence type="ECO:0008006" key="5">
    <source>
        <dbReference type="Google" id="ProtNLM"/>
    </source>
</evidence>
<dbReference type="Pfam" id="PF20703">
    <property type="entry name" value="nSTAND1"/>
    <property type="match status" value="1"/>
</dbReference>
<dbReference type="AlphaFoldDB" id="A0A367R742"/>
<comment type="caution">
    <text evidence="3">The sequence shown here is derived from an EMBL/GenBank/DDBJ whole genome shotgun (WGS) entry which is preliminary data.</text>
</comment>
<dbReference type="GO" id="GO:0006508">
    <property type="term" value="P:proteolysis"/>
    <property type="evidence" value="ECO:0007669"/>
    <property type="project" value="InterPro"/>
</dbReference>
<dbReference type="InterPro" id="IPR011600">
    <property type="entry name" value="Pept_C14_caspase"/>
</dbReference>
<dbReference type="InterPro" id="IPR051082">
    <property type="entry name" value="Pentapeptide-BTB/POZ_domain"/>
</dbReference>